<evidence type="ECO:0000313" key="3">
    <source>
        <dbReference type="Proteomes" id="UP000837801"/>
    </source>
</evidence>
<dbReference type="Proteomes" id="UP000837801">
    <property type="component" value="Unassembled WGS sequence"/>
</dbReference>
<feature type="transmembrane region" description="Helical" evidence="1">
    <location>
        <begin position="191"/>
        <end position="213"/>
    </location>
</feature>
<name>A0A9P0W0S3_9ASCO</name>
<evidence type="ECO:0000256" key="1">
    <source>
        <dbReference type="SAM" id="Phobius"/>
    </source>
</evidence>
<dbReference type="OrthoDB" id="4076669at2759"/>
<accession>A0A9P0W0S3</accession>
<protein>
    <submittedName>
        <fullName evidence="2">Glucose-signaling factor 2</fullName>
    </submittedName>
</protein>
<sequence>MSDEKLMDDVTESETGYLEVYIRFNDDFDKDYCFQVKSTDTFKDLNRIFTELPIALRPSIFHSSIPLGYKVSTSPGYLTEDGSLLFDYDTDKKKFGKVVSLNSKISDECWPGQLIIPIWELKSFWFYSFVSFLLVWLYTDLPDYISPTPGICFTNQVSYGLVKLAEYFDQEKWASAIINDLLEPVSVPVQFLFFFLHFMKCAMVFMILWTGAFNPVGARIPFITSPVRTLSDITREELLAIGWTGSRRASPDEYKEFFREYKIKEHGGLVPAHKAGVFEKLKKLGVFLGEGEGFNTPLDNKSSTSVKDLLNKKDAKFALSYEYLALLGEFFEKYSNENEDLKIQDLVKQYRRYGILHSDATIKKIVENRKERGDTFPETN</sequence>
<keyword evidence="3" id="KW-1185">Reference proteome</keyword>
<organism evidence="2 3">
    <name type="scientific">[Candida] railenensis</name>
    <dbReference type="NCBI Taxonomy" id="45579"/>
    <lineage>
        <taxon>Eukaryota</taxon>
        <taxon>Fungi</taxon>
        <taxon>Dikarya</taxon>
        <taxon>Ascomycota</taxon>
        <taxon>Saccharomycotina</taxon>
        <taxon>Pichiomycetes</taxon>
        <taxon>Debaryomycetaceae</taxon>
        <taxon>Kurtzmaniella</taxon>
    </lineage>
</organism>
<reference evidence="2" key="1">
    <citation type="submission" date="2022-03" db="EMBL/GenBank/DDBJ databases">
        <authorList>
            <person name="Legras J.-L."/>
            <person name="Devillers H."/>
            <person name="Grondin C."/>
        </authorList>
    </citation>
    <scope>NUCLEOTIDE SEQUENCE</scope>
    <source>
        <strain evidence="2">CLIB 1423</strain>
    </source>
</reference>
<gene>
    <name evidence="2" type="ORF">CLIB1423_19S01970</name>
</gene>
<evidence type="ECO:0000313" key="2">
    <source>
        <dbReference type="EMBL" id="CAH2354882.1"/>
    </source>
</evidence>
<proteinExistence type="predicted"/>
<dbReference type="Pfam" id="PF11055">
    <property type="entry name" value="Gsf2"/>
    <property type="match status" value="1"/>
</dbReference>
<dbReference type="EMBL" id="CAKXYY010000019">
    <property type="protein sequence ID" value="CAH2354882.1"/>
    <property type="molecule type" value="Genomic_DNA"/>
</dbReference>
<comment type="caution">
    <text evidence="2">The sequence shown here is derived from an EMBL/GenBank/DDBJ whole genome shotgun (WGS) entry which is preliminary data.</text>
</comment>
<dbReference type="AlphaFoldDB" id="A0A9P0W0S3"/>
<keyword evidence="1" id="KW-0812">Transmembrane</keyword>
<keyword evidence="1" id="KW-1133">Transmembrane helix</keyword>
<keyword evidence="1" id="KW-0472">Membrane</keyword>
<dbReference type="InterPro" id="IPR022757">
    <property type="entry name" value="Gsf2"/>
</dbReference>